<organism evidence="1 2">
    <name type="scientific">Janibacter alkaliphilus</name>
    <dbReference type="NCBI Taxonomy" id="1069963"/>
    <lineage>
        <taxon>Bacteria</taxon>
        <taxon>Bacillati</taxon>
        <taxon>Actinomycetota</taxon>
        <taxon>Actinomycetes</taxon>
        <taxon>Micrococcales</taxon>
        <taxon>Intrasporangiaceae</taxon>
        <taxon>Janibacter</taxon>
    </lineage>
</organism>
<comment type="caution">
    <text evidence="1">The sequence shown here is derived from an EMBL/GenBank/DDBJ whole genome shotgun (WGS) entry which is preliminary data.</text>
</comment>
<dbReference type="InterPro" id="IPR036291">
    <property type="entry name" value="NAD(P)-bd_dom_sf"/>
</dbReference>
<dbReference type="RefSeq" id="WP_179461867.1">
    <property type="nucleotide sequence ID" value="NZ_JACBZX010000001.1"/>
</dbReference>
<gene>
    <name evidence="1" type="ORF">BJY28_000812</name>
</gene>
<dbReference type="Proteomes" id="UP000592181">
    <property type="component" value="Unassembled WGS sequence"/>
</dbReference>
<dbReference type="InterPro" id="IPR051783">
    <property type="entry name" value="NAD(P)-dependent_oxidoreduct"/>
</dbReference>
<proteinExistence type="predicted"/>
<dbReference type="PANTHER" id="PTHR48079:SF6">
    <property type="entry name" value="NAD(P)-BINDING DOMAIN-CONTAINING PROTEIN-RELATED"/>
    <property type="match status" value="1"/>
</dbReference>
<dbReference type="Gene3D" id="3.40.50.720">
    <property type="entry name" value="NAD(P)-binding Rossmann-like Domain"/>
    <property type="match status" value="1"/>
</dbReference>
<name>A0A852X6G6_9MICO</name>
<protein>
    <submittedName>
        <fullName evidence="1">Nucleoside-diphosphate-sugar epimerase</fullName>
    </submittedName>
</protein>
<dbReference type="AlphaFoldDB" id="A0A852X6G6"/>
<reference evidence="1 2" key="1">
    <citation type="submission" date="2020-07" db="EMBL/GenBank/DDBJ databases">
        <title>Sequencing the genomes of 1000 actinobacteria strains.</title>
        <authorList>
            <person name="Klenk H.-P."/>
        </authorList>
    </citation>
    <scope>NUCLEOTIDE SEQUENCE [LARGE SCALE GENOMIC DNA]</scope>
    <source>
        <strain evidence="1 2">DSM 24723</strain>
    </source>
</reference>
<evidence type="ECO:0000313" key="1">
    <source>
        <dbReference type="EMBL" id="NYG36343.1"/>
    </source>
</evidence>
<dbReference type="EMBL" id="JACBZX010000001">
    <property type="protein sequence ID" value="NYG36343.1"/>
    <property type="molecule type" value="Genomic_DNA"/>
</dbReference>
<evidence type="ECO:0000313" key="2">
    <source>
        <dbReference type="Proteomes" id="UP000592181"/>
    </source>
</evidence>
<dbReference type="SUPFAM" id="SSF51735">
    <property type="entry name" value="NAD(P)-binding Rossmann-fold domains"/>
    <property type="match status" value="1"/>
</dbReference>
<dbReference type="PANTHER" id="PTHR48079">
    <property type="entry name" value="PROTEIN YEEZ"/>
    <property type="match status" value="1"/>
</dbReference>
<dbReference type="GO" id="GO:0004029">
    <property type="term" value="F:aldehyde dehydrogenase (NAD+) activity"/>
    <property type="evidence" value="ECO:0007669"/>
    <property type="project" value="TreeGrafter"/>
</dbReference>
<accession>A0A852X6G6</accession>
<keyword evidence="2" id="KW-1185">Reference proteome</keyword>
<dbReference type="GO" id="GO:0005737">
    <property type="term" value="C:cytoplasm"/>
    <property type="evidence" value="ECO:0007669"/>
    <property type="project" value="TreeGrafter"/>
</dbReference>
<sequence>MSATGDAGRALLLGCGELGARIGLGLDAASRDVVGVRRHADRVPDPIRGLSLDLTDEARALPDLPTDVLVVCLTADARDADGYRRTYLTGMRRGLEAVARAGRPRRALLVSSTSVCGDVEGDVDERTPARPERETARVLHEAEQLFAELLPHGTVLRPSGLYGNRTPRVVDQVRRGENPDPGRMTNRAHREDAAGAAVHLLTRDEEPEPLYLVTDDRPCPAGELRAFVAERLGLAWEAAEVEPHGKRLRNDRLRATGWVPRYPTFVEGYGPLVDAAR</sequence>